<evidence type="ECO:0000313" key="2">
    <source>
        <dbReference type="Proteomes" id="UP000310708"/>
    </source>
</evidence>
<evidence type="ECO:0000313" key="1">
    <source>
        <dbReference type="EMBL" id="TIC63037.1"/>
    </source>
</evidence>
<proteinExistence type="predicted"/>
<organism evidence="1 2">
    <name type="scientific">Wallemia mellicola</name>
    <dbReference type="NCBI Taxonomy" id="1708541"/>
    <lineage>
        <taxon>Eukaryota</taxon>
        <taxon>Fungi</taxon>
        <taxon>Dikarya</taxon>
        <taxon>Basidiomycota</taxon>
        <taxon>Wallemiomycotina</taxon>
        <taxon>Wallemiomycetes</taxon>
        <taxon>Wallemiales</taxon>
        <taxon>Wallemiaceae</taxon>
        <taxon>Wallemia</taxon>
    </lineage>
</organism>
<name>A0A4T0PZX5_9BASI</name>
<dbReference type="AlphaFoldDB" id="A0A4T0PZX5"/>
<gene>
    <name evidence="1" type="ORF">E3Q01_03602</name>
</gene>
<sequence length="158" mass="17759">MKLRSYGTGRYERGKPSPSWYQNQANLGTVVLATTSVLPYIEGGISAILEARRNSQTYDNYFLRCCEQVRTCSKETLDETLIEGVAAVVDWLFESKCAKCCSRLTHGGGWSATLKVLSDSKRMDPAILNCEQTTKYNCKWNEDGPQPSCGLWYNHDVL</sequence>
<accession>A0A4T0PZX5</accession>
<dbReference type="EMBL" id="SPRX01000056">
    <property type="protein sequence ID" value="TIC63037.1"/>
    <property type="molecule type" value="Genomic_DNA"/>
</dbReference>
<reference evidence="1 2" key="1">
    <citation type="submission" date="2019-03" db="EMBL/GenBank/DDBJ databases">
        <title>Sequencing 25 genomes of Wallemia mellicola.</title>
        <authorList>
            <person name="Gostincar C."/>
        </authorList>
    </citation>
    <scope>NUCLEOTIDE SEQUENCE [LARGE SCALE GENOMIC DNA]</scope>
    <source>
        <strain evidence="1 2">EXF-757</strain>
    </source>
</reference>
<dbReference type="Proteomes" id="UP000310708">
    <property type="component" value="Unassembled WGS sequence"/>
</dbReference>
<comment type="caution">
    <text evidence="1">The sequence shown here is derived from an EMBL/GenBank/DDBJ whole genome shotgun (WGS) entry which is preliminary data.</text>
</comment>
<protein>
    <submittedName>
        <fullName evidence="1">Uncharacterized protein</fullName>
    </submittedName>
</protein>